<evidence type="ECO:0000313" key="4">
    <source>
        <dbReference type="Proteomes" id="UP000514509"/>
    </source>
</evidence>
<protein>
    <submittedName>
        <fullName evidence="3">Outer membrane beta-barrel protein</fullName>
    </submittedName>
</protein>
<keyword evidence="1" id="KW-0732">Signal</keyword>
<name>A0A7L7LDG8_9BACT</name>
<sequence length="271" mass="30289">MKKELLFLFCFFLFQITGFSQKLYIKAGAGYNFNPGKNIVSTNVTVQGTNTLSENVEGSYGAGVTKAISVGYMFTPNFGIEVGGSHGVSNKYDFFYAENNYQKVREDSKTYARSTTFNAALVLTTNLAPIKPYLKAGIVAGKPKMFVDSKLMTNDHKFEFAYESSGKTTYGFGSGVGFTYPFSSKWMLFTEGTFTSLSFSPDKSEMTKYYQDGINFLGRVPLYNRETVYKNAVAIDTDPYADKQSKPREQLRSYSPFNAIGVQLGLQFNLY</sequence>
<organism evidence="3 4">
    <name type="scientific">Adhaeribacter radiodurans</name>
    <dbReference type="NCBI Taxonomy" id="2745197"/>
    <lineage>
        <taxon>Bacteria</taxon>
        <taxon>Pseudomonadati</taxon>
        <taxon>Bacteroidota</taxon>
        <taxon>Cytophagia</taxon>
        <taxon>Cytophagales</taxon>
        <taxon>Hymenobacteraceae</taxon>
        <taxon>Adhaeribacter</taxon>
    </lineage>
</organism>
<reference evidence="3 4" key="2">
    <citation type="submission" date="2020-08" db="EMBL/GenBank/DDBJ databases">
        <title>Adhaeribacter dokdonensis sp. nov., isolated from the rhizosphere of Elymus tsukushiensis, a plant native to the Dokdo Islands, Republic of Korea.</title>
        <authorList>
            <person name="Ghim S.Y."/>
        </authorList>
    </citation>
    <scope>NUCLEOTIDE SEQUENCE [LARGE SCALE GENOMIC DNA]</scope>
    <source>
        <strain evidence="3 4">KUDC8001</strain>
    </source>
</reference>
<proteinExistence type="predicted"/>
<dbReference type="Pfam" id="PF13505">
    <property type="entry name" value="OMP_b-brl"/>
    <property type="match status" value="1"/>
</dbReference>
<dbReference type="Proteomes" id="UP000514509">
    <property type="component" value="Chromosome"/>
</dbReference>
<evidence type="ECO:0000313" key="3">
    <source>
        <dbReference type="EMBL" id="QMU30823.1"/>
    </source>
</evidence>
<dbReference type="RefSeq" id="WP_182413265.1">
    <property type="nucleotide sequence ID" value="NZ_CP055153.1"/>
</dbReference>
<evidence type="ECO:0000259" key="2">
    <source>
        <dbReference type="Pfam" id="PF13505"/>
    </source>
</evidence>
<keyword evidence="4" id="KW-1185">Reference proteome</keyword>
<reference evidence="3 4" key="1">
    <citation type="submission" date="2020-06" db="EMBL/GenBank/DDBJ databases">
        <authorList>
            <person name="Hwang Y.J."/>
        </authorList>
    </citation>
    <scope>NUCLEOTIDE SEQUENCE [LARGE SCALE GENOMIC DNA]</scope>
    <source>
        <strain evidence="3 4">KUDC8001</strain>
    </source>
</reference>
<feature type="domain" description="Outer membrane protein beta-barrel" evidence="2">
    <location>
        <begin position="46"/>
        <end position="197"/>
    </location>
</feature>
<dbReference type="InterPro" id="IPR011250">
    <property type="entry name" value="OMP/PagP_B-barrel"/>
</dbReference>
<dbReference type="Gene3D" id="2.40.160.20">
    <property type="match status" value="1"/>
</dbReference>
<dbReference type="InterPro" id="IPR027385">
    <property type="entry name" value="Beta-barrel_OMP"/>
</dbReference>
<dbReference type="AlphaFoldDB" id="A0A7L7LDG8"/>
<dbReference type="SUPFAM" id="SSF56925">
    <property type="entry name" value="OMPA-like"/>
    <property type="match status" value="1"/>
</dbReference>
<accession>A0A7L7LDG8</accession>
<gene>
    <name evidence="3" type="ORF">HUW48_23565</name>
</gene>
<dbReference type="KEGG" id="add:HUW48_23565"/>
<dbReference type="EMBL" id="CP055153">
    <property type="protein sequence ID" value="QMU30823.1"/>
    <property type="molecule type" value="Genomic_DNA"/>
</dbReference>
<evidence type="ECO:0000256" key="1">
    <source>
        <dbReference type="ARBA" id="ARBA00022729"/>
    </source>
</evidence>